<gene>
    <name evidence="2" type="ORF">GCM10010280_05330</name>
</gene>
<accession>A0A918BE27</accession>
<feature type="transmembrane region" description="Helical" evidence="1">
    <location>
        <begin position="236"/>
        <end position="256"/>
    </location>
</feature>
<dbReference type="Proteomes" id="UP000656732">
    <property type="component" value="Unassembled WGS sequence"/>
</dbReference>
<feature type="transmembrane region" description="Helical" evidence="1">
    <location>
        <begin position="161"/>
        <end position="194"/>
    </location>
</feature>
<proteinExistence type="predicted"/>
<organism evidence="2 3">
    <name type="scientific">Streptomyces pilosus</name>
    <dbReference type="NCBI Taxonomy" id="28893"/>
    <lineage>
        <taxon>Bacteria</taxon>
        <taxon>Bacillati</taxon>
        <taxon>Actinomycetota</taxon>
        <taxon>Actinomycetes</taxon>
        <taxon>Kitasatosporales</taxon>
        <taxon>Streptomycetaceae</taxon>
        <taxon>Streptomyces</taxon>
    </lineage>
</organism>
<protein>
    <submittedName>
        <fullName evidence="2">Uncharacterized protein</fullName>
    </submittedName>
</protein>
<keyword evidence="1" id="KW-0812">Transmembrane</keyword>
<feature type="transmembrane region" description="Helical" evidence="1">
    <location>
        <begin position="123"/>
        <end position="149"/>
    </location>
</feature>
<dbReference type="EMBL" id="BMTU01000001">
    <property type="protein sequence ID" value="GGQ62096.1"/>
    <property type="molecule type" value="Genomic_DNA"/>
</dbReference>
<evidence type="ECO:0000313" key="3">
    <source>
        <dbReference type="Proteomes" id="UP000656732"/>
    </source>
</evidence>
<dbReference type="AlphaFoldDB" id="A0A918BE27"/>
<reference evidence="2" key="1">
    <citation type="journal article" date="2014" name="Int. J. Syst. Evol. Microbiol.">
        <title>Complete genome sequence of Corynebacterium casei LMG S-19264T (=DSM 44701T), isolated from a smear-ripened cheese.</title>
        <authorList>
            <consortium name="US DOE Joint Genome Institute (JGI-PGF)"/>
            <person name="Walter F."/>
            <person name="Albersmeier A."/>
            <person name="Kalinowski J."/>
            <person name="Ruckert C."/>
        </authorList>
    </citation>
    <scope>NUCLEOTIDE SEQUENCE</scope>
    <source>
        <strain evidence="2">JCM 4403</strain>
    </source>
</reference>
<keyword evidence="3" id="KW-1185">Reference proteome</keyword>
<keyword evidence="1" id="KW-0472">Membrane</keyword>
<comment type="caution">
    <text evidence="2">The sequence shown here is derived from an EMBL/GenBank/DDBJ whole genome shotgun (WGS) entry which is preliminary data.</text>
</comment>
<keyword evidence="1" id="KW-1133">Transmembrane helix</keyword>
<sequence>MAGRIRRRTDTAAPCVPAVNVPTRIHVYVVVPPAELSLIPHADTALERGKPPAFRRRHRVPLIATLATLPLYALWWGVLATGGGDLAAQDAWADFVLRHGSSAYNLSWYGGTHTANYSLLSPYLMAVLGVRGLTVASGVAATWIAAVLVRRVRPRRPLAPALLAALALWCNVASGRTTFALGVAFGLAACLFLGREKRLLIAGGYAALATMASPVAGLFLAVVGGGYLLDRQPRPATALLLPPAVVVGATTLLFPFHGEQLMPAARTGPPVLLGVAVALLSPASWRVARWSGVVYAAGTVVVYLVPSPIGTNVERFAEYAAPVALLTALLAQPRLRALRRGLLVAVLVLSVAWTGRKTADDLQVSTTVPAWAAHTQGVVQALERLGAGTGRVEAVPARDHREATVLAPRFHLARGWNRQLDMERGRLFYDGSFSAASYRAWLDRWAVGFVVLPNGKPDGYAEEEAALVRHRRPDWLLPVWHDAHWQVFRVRDAVPLVSGPGAVVRMSGADLVLRVARPGAVTVRVAHSPWLRSDGGGCLSRAGEFTRLTVPAAGEYRISSEYGPSPAPTVRC</sequence>
<evidence type="ECO:0000313" key="2">
    <source>
        <dbReference type="EMBL" id="GGQ62096.1"/>
    </source>
</evidence>
<reference evidence="2" key="2">
    <citation type="submission" date="2020-09" db="EMBL/GenBank/DDBJ databases">
        <authorList>
            <person name="Sun Q."/>
            <person name="Ohkuma M."/>
        </authorList>
    </citation>
    <scope>NUCLEOTIDE SEQUENCE</scope>
    <source>
        <strain evidence="2">JCM 4403</strain>
    </source>
</reference>
<evidence type="ECO:0000256" key="1">
    <source>
        <dbReference type="SAM" id="Phobius"/>
    </source>
</evidence>
<feature type="transmembrane region" description="Helical" evidence="1">
    <location>
        <begin position="206"/>
        <end position="229"/>
    </location>
</feature>
<feature type="transmembrane region" description="Helical" evidence="1">
    <location>
        <begin position="60"/>
        <end position="78"/>
    </location>
</feature>
<name>A0A918BE27_9ACTN</name>